<dbReference type="Proteomes" id="UP000251942">
    <property type="component" value="Unassembled WGS sequence"/>
</dbReference>
<protein>
    <submittedName>
        <fullName evidence="2">Uncharacterized protein</fullName>
    </submittedName>
</protein>
<dbReference type="EMBL" id="UASS01000014">
    <property type="protein sequence ID" value="SPX61033.1"/>
    <property type="molecule type" value="Genomic_DNA"/>
</dbReference>
<gene>
    <name evidence="2" type="ORF">NCTC12022_01771</name>
</gene>
<accession>A0A2X1SPH9</accession>
<dbReference type="RefSeq" id="WP_269147459.1">
    <property type="nucleotide sequence ID" value="NZ_CAAAHT010000002.1"/>
</dbReference>
<dbReference type="AlphaFoldDB" id="A0A2X1SPH9"/>
<evidence type="ECO:0000256" key="1">
    <source>
        <dbReference type="SAM" id="MobiDB-lite"/>
    </source>
</evidence>
<feature type="region of interest" description="Disordered" evidence="1">
    <location>
        <begin position="1"/>
        <end position="26"/>
    </location>
</feature>
<name>A0A2X1SPH9_9GAMM</name>
<reference evidence="2 3" key="1">
    <citation type="submission" date="2018-06" db="EMBL/GenBank/DDBJ databases">
        <authorList>
            <consortium name="Pathogen Informatics"/>
            <person name="Doyle S."/>
        </authorList>
    </citation>
    <scope>NUCLEOTIDE SEQUENCE [LARGE SCALE GENOMIC DNA]</scope>
    <source>
        <strain evidence="2 3">NCTC12022</strain>
    </source>
</reference>
<proteinExistence type="predicted"/>
<organism evidence="2 3">
    <name type="scientific">Legionella feeleii</name>
    <dbReference type="NCBI Taxonomy" id="453"/>
    <lineage>
        <taxon>Bacteria</taxon>
        <taxon>Pseudomonadati</taxon>
        <taxon>Pseudomonadota</taxon>
        <taxon>Gammaproteobacteria</taxon>
        <taxon>Legionellales</taxon>
        <taxon>Legionellaceae</taxon>
        <taxon>Legionella</taxon>
    </lineage>
</organism>
<sequence length="43" mass="4683">MPANQCFLGKASEMSADPARDTVRESSKDAKIRNTVFLLLGTL</sequence>
<evidence type="ECO:0000313" key="2">
    <source>
        <dbReference type="EMBL" id="SPX61033.1"/>
    </source>
</evidence>
<evidence type="ECO:0000313" key="3">
    <source>
        <dbReference type="Proteomes" id="UP000251942"/>
    </source>
</evidence>